<dbReference type="HAMAP" id="MF_00365">
    <property type="entry name" value="RecF"/>
    <property type="match status" value="1"/>
</dbReference>
<evidence type="ECO:0000256" key="2">
    <source>
        <dbReference type="ARBA" id="ARBA00008016"/>
    </source>
</evidence>
<dbReference type="STRING" id="217511.GCA_001463845_01661"/>
<dbReference type="AlphaFoldDB" id="Q0G7U0"/>
<dbReference type="InterPro" id="IPR001238">
    <property type="entry name" value="DNA-binding_RecF"/>
</dbReference>
<dbReference type="PANTHER" id="PTHR32182:SF0">
    <property type="entry name" value="DNA REPLICATION AND REPAIR PROTEIN RECF"/>
    <property type="match status" value="1"/>
</dbReference>
<evidence type="ECO:0000256" key="6">
    <source>
        <dbReference type="ARBA" id="ARBA00022741"/>
    </source>
</evidence>
<dbReference type="GO" id="GO:0006260">
    <property type="term" value="P:DNA replication"/>
    <property type="evidence" value="ECO:0007669"/>
    <property type="project" value="UniProtKB-UniRule"/>
</dbReference>
<dbReference type="PROSITE" id="PS00618">
    <property type="entry name" value="RECF_2"/>
    <property type="match status" value="1"/>
</dbReference>
<dbReference type="Pfam" id="PF02463">
    <property type="entry name" value="SMC_N"/>
    <property type="match status" value="1"/>
</dbReference>
<dbReference type="Gene3D" id="3.40.50.300">
    <property type="entry name" value="P-loop containing nucleotide triphosphate hydrolases"/>
    <property type="match status" value="1"/>
</dbReference>
<comment type="function">
    <text evidence="9 10">The RecF protein is involved in DNA metabolism; it is required for DNA replication and normal SOS inducibility. RecF binds preferentially to single-stranded, linear DNA. It also seems to bind ATP.</text>
</comment>
<evidence type="ECO:0000313" key="12">
    <source>
        <dbReference type="EMBL" id="EAU42274.1"/>
    </source>
</evidence>
<keyword evidence="9 10" id="KW-0742">SOS response</keyword>
<dbReference type="SUPFAM" id="SSF52540">
    <property type="entry name" value="P-loop containing nucleoside triphosphate hydrolases"/>
    <property type="match status" value="1"/>
</dbReference>
<dbReference type="InterPro" id="IPR003395">
    <property type="entry name" value="RecF/RecN/SMC_N"/>
</dbReference>
<evidence type="ECO:0000256" key="5">
    <source>
        <dbReference type="ARBA" id="ARBA00022705"/>
    </source>
</evidence>
<evidence type="ECO:0000256" key="8">
    <source>
        <dbReference type="ARBA" id="ARBA00023125"/>
    </source>
</evidence>
<dbReference type="InterPro" id="IPR018078">
    <property type="entry name" value="DNA-binding_RecF_CS"/>
</dbReference>
<dbReference type="PANTHER" id="PTHR32182">
    <property type="entry name" value="DNA REPLICATION AND REPAIR PROTEIN RECF"/>
    <property type="match status" value="1"/>
</dbReference>
<dbReference type="Proteomes" id="UP000004310">
    <property type="component" value="Unassembled WGS sequence"/>
</dbReference>
<dbReference type="EMBL" id="AATP01000001">
    <property type="protein sequence ID" value="EAU42274.1"/>
    <property type="molecule type" value="Genomic_DNA"/>
</dbReference>
<dbReference type="Gene3D" id="1.20.1050.90">
    <property type="entry name" value="RecF/RecN/SMC, N-terminal domain"/>
    <property type="match status" value="1"/>
</dbReference>
<dbReference type="GO" id="GO:0006302">
    <property type="term" value="P:double-strand break repair"/>
    <property type="evidence" value="ECO:0007669"/>
    <property type="project" value="TreeGrafter"/>
</dbReference>
<proteinExistence type="inferred from homology"/>
<protein>
    <recommendedName>
        <fullName evidence="3 9">DNA replication and repair protein RecF</fullName>
    </recommendedName>
</protein>
<keyword evidence="4 9" id="KW-0963">Cytoplasm</keyword>
<feature type="domain" description="AAA+ ATPase" evidence="11">
    <location>
        <begin position="31"/>
        <end position="385"/>
    </location>
</feature>
<name>Q0G7U0_9HYPH</name>
<evidence type="ECO:0000256" key="1">
    <source>
        <dbReference type="ARBA" id="ARBA00004496"/>
    </source>
</evidence>
<evidence type="ECO:0000313" key="13">
    <source>
        <dbReference type="Proteomes" id="UP000004310"/>
    </source>
</evidence>
<dbReference type="SMART" id="SM00382">
    <property type="entry name" value="AAA"/>
    <property type="match status" value="1"/>
</dbReference>
<reference evidence="12 13" key="1">
    <citation type="journal article" date="2010" name="J. Bacteriol.">
        <title>Genome sequence of Fulvimarina pelagi HTCC2506T, a Mn(II)-oxidizing alphaproteobacterium possessing an aerobic anoxygenic photosynthetic gene cluster and Xanthorhodopsin.</title>
        <authorList>
            <person name="Kang I."/>
            <person name="Oh H.M."/>
            <person name="Lim S.I."/>
            <person name="Ferriera S."/>
            <person name="Giovannoni S.J."/>
            <person name="Cho J.C."/>
        </authorList>
    </citation>
    <scope>NUCLEOTIDE SEQUENCE [LARGE SCALE GENOMIC DNA]</scope>
    <source>
        <strain evidence="12 13">HTCC2506</strain>
    </source>
</reference>
<dbReference type="GO" id="GO:0005737">
    <property type="term" value="C:cytoplasm"/>
    <property type="evidence" value="ECO:0007669"/>
    <property type="project" value="UniProtKB-SubCell"/>
</dbReference>
<gene>
    <name evidence="9" type="primary">recF</name>
    <name evidence="12" type="ORF">FP2506_05531</name>
</gene>
<sequence length="385" mass="42042">MSYAAMGRQSEIGHLRLFDFRNYELLDLSFQKRFVVFAGPNGAGKTNLLEALSLLSPGRGLRRAPYGEMARQGTQSGFSVKASVRIASEETTVVTSVRLDGEGPNSRLVRIDETQAKSAEELLDIARIVWLTPAMDGLFTGPAGDRRRFLDRMVLSIDPTHGRRASDFERAMRSRNKLLSDNRIDDRWLAGIEMQMAELGVAMAVARNELVANLTNAIALADPDLPFPKAGLVLSPGFEEGGLDGPAVQVEDRYRERLARDRYRDAGAGRTLEGPHRADLEVTHLAKHMPAGLSSTGEQKALLVGLIIAHARLTSVLSGMAPILLLDEIAAHLDARRRASLFDLVGDLGGQTFMTGTDESLFEALGDRAQIITIADGAVREPREE</sequence>
<keyword evidence="8 9" id="KW-0238">DNA-binding</keyword>
<organism evidence="12 13">
    <name type="scientific">Fulvimarina pelagi HTCC2506</name>
    <dbReference type="NCBI Taxonomy" id="314231"/>
    <lineage>
        <taxon>Bacteria</taxon>
        <taxon>Pseudomonadati</taxon>
        <taxon>Pseudomonadota</taxon>
        <taxon>Alphaproteobacteria</taxon>
        <taxon>Hyphomicrobiales</taxon>
        <taxon>Aurantimonadaceae</taxon>
        <taxon>Fulvimarina</taxon>
    </lineage>
</organism>
<dbReference type="eggNOG" id="COG1195">
    <property type="taxonomic scope" value="Bacteria"/>
</dbReference>
<accession>Q0G7U0</accession>
<evidence type="ECO:0000256" key="3">
    <source>
        <dbReference type="ARBA" id="ARBA00020170"/>
    </source>
</evidence>
<dbReference type="GO" id="GO:0003697">
    <property type="term" value="F:single-stranded DNA binding"/>
    <property type="evidence" value="ECO:0007669"/>
    <property type="project" value="UniProtKB-UniRule"/>
</dbReference>
<dbReference type="InterPro" id="IPR003593">
    <property type="entry name" value="AAA+_ATPase"/>
</dbReference>
<keyword evidence="5 9" id="KW-0235">DNA replication</keyword>
<keyword evidence="9 10" id="KW-0234">DNA repair</keyword>
<dbReference type="PROSITE" id="PS00617">
    <property type="entry name" value="RECF_1"/>
    <property type="match status" value="1"/>
</dbReference>
<evidence type="ECO:0000256" key="7">
    <source>
        <dbReference type="ARBA" id="ARBA00022840"/>
    </source>
</evidence>
<evidence type="ECO:0000259" key="11">
    <source>
        <dbReference type="SMART" id="SM00382"/>
    </source>
</evidence>
<evidence type="ECO:0000256" key="4">
    <source>
        <dbReference type="ARBA" id="ARBA00022490"/>
    </source>
</evidence>
<keyword evidence="6 9" id="KW-0547">Nucleotide-binding</keyword>
<comment type="similarity">
    <text evidence="2 9 10">Belongs to the RecF family.</text>
</comment>
<comment type="caution">
    <text evidence="12">The sequence shown here is derived from an EMBL/GenBank/DDBJ whole genome shotgun (WGS) entry which is preliminary data.</text>
</comment>
<feature type="binding site" evidence="9">
    <location>
        <begin position="39"/>
        <end position="46"/>
    </location>
    <ligand>
        <name>ATP</name>
        <dbReference type="ChEBI" id="CHEBI:30616"/>
    </ligand>
</feature>
<dbReference type="HOGENOM" id="CLU_040267_2_0_5"/>
<dbReference type="InterPro" id="IPR027417">
    <property type="entry name" value="P-loop_NTPase"/>
</dbReference>
<dbReference type="GO" id="GO:0000731">
    <property type="term" value="P:DNA synthesis involved in DNA repair"/>
    <property type="evidence" value="ECO:0007669"/>
    <property type="project" value="TreeGrafter"/>
</dbReference>
<keyword evidence="13" id="KW-1185">Reference proteome</keyword>
<dbReference type="NCBIfam" id="TIGR00611">
    <property type="entry name" value="recf"/>
    <property type="match status" value="1"/>
</dbReference>
<dbReference type="GO" id="GO:0005524">
    <property type="term" value="F:ATP binding"/>
    <property type="evidence" value="ECO:0007669"/>
    <property type="project" value="UniProtKB-UniRule"/>
</dbReference>
<keyword evidence="7 9" id="KW-0067">ATP-binding</keyword>
<comment type="subcellular location">
    <subcellularLocation>
        <location evidence="1 9 10">Cytoplasm</location>
    </subcellularLocation>
</comment>
<evidence type="ECO:0000256" key="9">
    <source>
        <dbReference type="HAMAP-Rule" id="MF_00365"/>
    </source>
</evidence>
<evidence type="ECO:0000256" key="10">
    <source>
        <dbReference type="RuleBase" id="RU000578"/>
    </source>
</evidence>
<dbReference type="InterPro" id="IPR042174">
    <property type="entry name" value="RecF_2"/>
</dbReference>
<keyword evidence="9 10" id="KW-0227">DNA damage</keyword>
<dbReference type="GO" id="GO:0009432">
    <property type="term" value="P:SOS response"/>
    <property type="evidence" value="ECO:0007669"/>
    <property type="project" value="UniProtKB-UniRule"/>
</dbReference>